<evidence type="ECO:0000313" key="1">
    <source>
        <dbReference type="EMBL" id="KAF2627491.1"/>
    </source>
</evidence>
<keyword evidence="2" id="KW-1185">Reference proteome</keyword>
<dbReference type="Proteomes" id="UP000799754">
    <property type="component" value="Unassembled WGS sequence"/>
</dbReference>
<comment type="caution">
    <text evidence="1">The sequence shown here is derived from an EMBL/GenBank/DDBJ whole genome shotgun (WGS) entry which is preliminary data.</text>
</comment>
<organism evidence="1 2">
    <name type="scientific">Macroventuria anomochaeta</name>
    <dbReference type="NCBI Taxonomy" id="301207"/>
    <lineage>
        <taxon>Eukaryota</taxon>
        <taxon>Fungi</taxon>
        <taxon>Dikarya</taxon>
        <taxon>Ascomycota</taxon>
        <taxon>Pezizomycotina</taxon>
        <taxon>Dothideomycetes</taxon>
        <taxon>Pleosporomycetidae</taxon>
        <taxon>Pleosporales</taxon>
        <taxon>Pleosporineae</taxon>
        <taxon>Didymellaceae</taxon>
        <taxon>Macroventuria</taxon>
    </lineage>
</organism>
<protein>
    <submittedName>
        <fullName evidence="1">Uncharacterized protein</fullName>
    </submittedName>
</protein>
<accession>A0ACB6S013</accession>
<dbReference type="EMBL" id="MU006716">
    <property type="protein sequence ID" value="KAF2627491.1"/>
    <property type="molecule type" value="Genomic_DNA"/>
</dbReference>
<evidence type="ECO:0000313" key="2">
    <source>
        <dbReference type="Proteomes" id="UP000799754"/>
    </source>
</evidence>
<gene>
    <name evidence="1" type="ORF">BU25DRAFT_48819</name>
</gene>
<proteinExistence type="predicted"/>
<sequence>MTGKKYRNLKAETKRQRIFFNSQKFSSRSLNLVPEPHREKFFTIQELGRTLYNTYASVPGCESLERPWQPKNKQKASRLVRNAIRCREANKNESGWRYELEPKVFERFEIEVTWLVSDELSVGPPALLLMPHSKTCRQRLWRSEIEVNHDFANSKAPSLRKRQARRKPCTCNPLTRLDCLDPGTSEIFSNRIEEFAVEDDSKSFDKKPDRTYGLQETKNLATRLRKEYAHASPRLGRQQLVSDVIRTSTNPDNGGVPLHFPFLIHEAKSEKSANNFEEIEIQTALPIKRALHVQQTLKETRGNTVDVPGGPLVWFTANRGETWRVYAGTVYKDDGRANYLVSHLWEGSINNHDEALQLILIIDFIVDWSRDVYRPSILSQLKALGTADTTRTMSFSLDTDINSLRFNLNPWIEGQDSALTQMEESEVVEITRHNFGESSDNHWKQLQMPLGIVHSARNIESRFRALYISRDNLGTLLQSFNEPADEIEFIRNLLAVAPVRLEAEDILNSIEDIWTGNLRTSPPRPAGSEKKEVYAQLRFSYFIDSSWGLVRELTLLAIQEDIVDNLREISNWTEQYPPHHPTCHWPQNRLLEALQTVLHSNFQNDFKDCLKRRTFALTNWNEPPGFGPHHPKNHSRLSPDWGINSPSSRAYSIVHAIYEMHRVGRRTPSEPFLRVSSRSHLHSRTRVPNSCGFFLSTKTGWQMSLLYSPVPDSTSLREGNKQTLCLYVLPRSSRTSNEQKPTRQEIASGLIQFLFDRLLVKSYRGGKSPPTDSPWQDNDPNHSFWLDTGSPRLGIKHEELIISIINWIRDLRPKTNLLPSSHAYMAGYEFVPGARTSIEVWMNSLDAEVGPETSTIDENMREVVLTGIAKRPTATYK</sequence>
<name>A0ACB6S013_9PLEO</name>
<reference evidence="1" key="1">
    <citation type="journal article" date="2020" name="Stud. Mycol.">
        <title>101 Dothideomycetes genomes: a test case for predicting lifestyles and emergence of pathogens.</title>
        <authorList>
            <person name="Haridas S."/>
            <person name="Albert R."/>
            <person name="Binder M."/>
            <person name="Bloem J."/>
            <person name="Labutti K."/>
            <person name="Salamov A."/>
            <person name="Andreopoulos B."/>
            <person name="Baker S."/>
            <person name="Barry K."/>
            <person name="Bills G."/>
            <person name="Bluhm B."/>
            <person name="Cannon C."/>
            <person name="Castanera R."/>
            <person name="Culley D."/>
            <person name="Daum C."/>
            <person name="Ezra D."/>
            <person name="Gonzalez J."/>
            <person name="Henrissat B."/>
            <person name="Kuo A."/>
            <person name="Liang C."/>
            <person name="Lipzen A."/>
            <person name="Lutzoni F."/>
            <person name="Magnuson J."/>
            <person name="Mondo S."/>
            <person name="Nolan M."/>
            <person name="Ohm R."/>
            <person name="Pangilinan J."/>
            <person name="Park H.-J."/>
            <person name="Ramirez L."/>
            <person name="Alfaro M."/>
            <person name="Sun H."/>
            <person name="Tritt A."/>
            <person name="Yoshinaga Y."/>
            <person name="Zwiers L.-H."/>
            <person name="Turgeon B."/>
            <person name="Goodwin S."/>
            <person name="Spatafora J."/>
            <person name="Crous P."/>
            <person name="Grigoriev I."/>
        </authorList>
    </citation>
    <scope>NUCLEOTIDE SEQUENCE</scope>
    <source>
        <strain evidence="1">CBS 525.71</strain>
    </source>
</reference>